<dbReference type="EMBL" id="JACGWN010000013">
    <property type="protein sequence ID" value="KAL0411039.1"/>
    <property type="molecule type" value="Genomic_DNA"/>
</dbReference>
<dbReference type="PANTHER" id="PTHR46890">
    <property type="entry name" value="NON-LTR RETROLELEMENT REVERSE TRANSCRIPTASE-LIKE PROTEIN-RELATED"/>
    <property type="match status" value="1"/>
</dbReference>
<evidence type="ECO:0000313" key="1">
    <source>
        <dbReference type="EMBL" id="KAL0411039.1"/>
    </source>
</evidence>
<proteinExistence type="predicted"/>
<comment type="caution">
    <text evidence="1">The sequence shown here is derived from an EMBL/GenBank/DDBJ whole genome shotgun (WGS) entry which is preliminary data.</text>
</comment>
<dbReference type="InterPro" id="IPR052343">
    <property type="entry name" value="Retrotransposon-Effector_Assoc"/>
</dbReference>
<name>A0AAW2U1Q0_9LAMI</name>
<gene>
    <name evidence="1" type="ORF">Slati_3693600</name>
</gene>
<organism evidence="1">
    <name type="scientific">Sesamum latifolium</name>
    <dbReference type="NCBI Taxonomy" id="2727402"/>
    <lineage>
        <taxon>Eukaryota</taxon>
        <taxon>Viridiplantae</taxon>
        <taxon>Streptophyta</taxon>
        <taxon>Embryophyta</taxon>
        <taxon>Tracheophyta</taxon>
        <taxon>Spermatophyta</taxon>
        <taxon>Magnoliopsida</taxon>
        <taxon>eudicotyledons</taxon>
        <taxon>Gunneridae</taxon>
        <taxon>Pentapetalae</taxon>
        <taxon>asterids</taxon>
        <taxon>lamiids</taxon>
        <taxon>Lamiales</taxon>
        <taxon>Pedaliaceae</taxon>
        <taxon>Sesamum</taxon>
    </lineage>
</organism>
<dbReference type="PANTHER" id="PTHR46890:SF48">
    <property type="entry name" value="RNA-DIRECTED DNA POLYMERASE"/>
    <property type="match status" value="1"/>
</dbReference>
<evidence type="ECO:0008006" key="2">
    <source>
        <dbReference type="Google" id="ProtNLM"/>
    </source>
</evidence>
<accession>A0AAW2U1Q0</accession>
<dbReference type="AlphaFoldDB" id="A0AAW2U1Q0"/>
<reference evidence="1" key="2">
    <citation type="journal article" date="2024" name="Plant">
        <title>Genomic evolution and insights into agronomic trait innovations of Sesamum species.</title>
        <authorList>
            <person name="Miao H."/>
            <person name="Wang L."/>
            <person name="Qu L."/>
            <person name="Liu H."/>
            <person name="Sun Y."/>
            <person name="Le M."/>
            <person name="Wang Q."/>
            <person name="Wei S."/>
            <person name="Zheng Y."/>
            <person name="Lin W."/>
            <person name="Duan Y."/>
            <person name="Cao H."/>
            <person name="Xiong S."/>
            <person name="Wang X."/>
            <person name="Wei L."/>
            <person name="Li C."/>
            <person name="Ma Q."/>
            <person name="Ju M."/>
            <person name="Zhao R."/>
            <person name="Li G."/>
            <person name="Mu C."/>
            <person name="Tian Q."/>
            <person name="Mei H."/>
            <person name="Zhang T."/>
            <person name="Gao T."/>
            <person name="Zhang H."/>
        </authorList>
    </citation>
    <scope>NUCLEOTIDE SEQUENCE</scope>
    <source>
        <strain evidence="1">KEN1</strain>
    </source>
</reference>
<reference evidence="1" key="1">
    <citation type="submission" date="2020-06" db="EMBL/GenBank/DDBJ databases">
        <authorList>
            <person name="Li T."/>
            <person name="Hu X."/>
            <person name="Zhang T."/>
            <person name="Song X."/>
            <person name="Zhang H."/>
            <person name="Dai N."/>
            <person name="Sheng W."/>
            <person name="Hou X."/>
            <person name="Wei L."/>
        </authorList>
    </citation>
    <scope>NUCLEOTIDE SEQUENCE</scope>
    <source>
        <strain evidence="1">KEN1</strain>
        <tissue evidence="1">Leaf</tissue>
    </source>
</reference>
<sequence length="166" mass="19143">MRIREEIWKIKNAQGHEIHYLAGIRKVVSDYFGALFSSTRPSKETMDKVLTRMEKRVTETMNDDLTRPYTPKEITRALQQMHPLKSRVQTIMLIPKCPNPESMAHFRPISICNVVYKLASKTIANRLKSYLDAIISPFQSAFIPGRLITDNVIVASELNHYLMHIS</sequence>
<protein>
    <recommendedName>
        <fullName evidence="2">Reverse transcriptase domain-containing protein</fullName>
    </recommendedName>
</protein>